<feature type="compositionally biased region" description="Low complexity" evidence="1">
    <location>
        <begin position="86"/>
        <end position="96"/>
    </location>
</feature>
<feature type="compositionally biased region" description="Basic residues" evidence="1">
    <location>
        <begin position="117"/>
        <end position="127"/>
    </location>
</feature>
<feature type="compositionally biased region" description="Basic and acidic residues" evidence="1">
    <location>
        <begin position="101"/>
        <end position="116"/>
    </location>
</feature>
<gene>
    <name evidence="4" type="primary">LOC125776619</name>
</gene>
<feature type="compositionally biased region" description="Polar residues" evidence="1">
    <location>
        <begin position="224"/>
        <end position="261"/>
    </location>
</feature>
<feature type="region of interest" description="Disordered" evidence="1">
    <location>
        <begin position="530"/>
        <end position="559"/>
    </location>
</feature>
<reference evidence="3" key="1">
    <citation type="submission" date="2025-05" db="UniProtKB">
        <authorList>
            <consortium name="RefSeq"/>
        </authorList>
    </citation>
    <scope>NUCLEOTIDE SEQUENCE [LARGE SCALE GENOMIC DNA]</scope>
</reference>
<organism evidence="3 4">
    <name type="scientific">Bactrocera dorsalis</name>
    <name type="common">Oriental fruit fly</name>
    <name type="synonym">Dacus dorsalis</name>
    <dbReference type="NCBI Taxonomy" id="27457"/>
    <lineage>
        <taxon>Eukaryota</taxon>
        <taxon>Metazoa</taxon>
        <taxon>Ecdysozoa</taxon>
        <taxon>Arthropoda</taxon>
        <taxon>Hexapoda</taxon>
        <taxon>Insecta</taxon>
        <taxon>Pterygota</taxon>
        <taxon>Neoptera</taxon>
        <taxon>Endopterygota</taxon>
        <taxon>Diptera</taxon>
        <taxon>Brachycera</taxon>
        <taxon>Muscomorpha</taxon>
        <taxon>Tephritoidea</taxon>
        <taxon>Tephritidae</taxon>
        <taxon>Bactrocera</taxon>
        <taxon>Bactrocera</taxon>
    </lineage>
</organism>
<evidence type="ECO:0000259" key="2">
    <source>
        <dbReference type="Pfam" id="PF16012"/>
    </source>
</evidence>
<dbReference type="RefSeq" id="XP_049305980.1">
    <property type="nucleotide sequence ID" value="XM_049450023.1"/>
</dbReference>
<name>A0ABM3J9S0_BACDO</name>
<protein>
    <submittedName>
        <fullName evidence="4">Uncharacterized protein LOC125776619</fullName>
    </submittedName>
</protein>
<keyword evidence="3" id="KW-1185">Reference proteome</keyword>
<evidence type="ECO:0000256" key="1">
    <source>
        <dbReference type="SAM" id="MobiDB-lite"/>
    </source>
</evidence>
<feature type="compositionally biased region" description="Low complexity" evidence="1">
    <location>
        <begin position="1"/>
        <end position="13"/>
    </location>
</feature>
<feature type="region of interest" description="Disordered" evidence="1">
    <location>
        <begin position="456"/>
        <end position="483"/>
    </location>
</feature>
<feature type="domain" description="DUF4780" evidence="2">
    <location>
        <begin position="278"/>
        <end position="450"/>
    </location>
</feature>
<dbReference type="InterPro" id="IPR031961">
    <property type="entry name" value="DUF4780"/>
</dbReference>
<feature type="region of interest" description="Disordered" evidence="1">
    <location>
        <begin position="1"/>
        <end position="47"/>
    </location>
</feature>
<feature type="region of interest" description="Disordered" evidence="1">
    <location>
        <begin position="86"/>
        <end position="147"/>
    </location>
</feature>
<dbReference type="GeneID" id="125776619"/>
<proteinExistence type="predicted"/>
<feature type="compositionally biased region" description="Basic and acidic residues" evidence="1">
    <location>
        <begin position="14"/>
        <end position="32"/>
    </location>
</feature>
<dbReference type="Pfam" id="PF16012">
    <property type="entry name" value="DUF4780"/>
    <property type="match status" value="1"/>
</dbReference>
<sequence length="559" mass="61128">MDTNKTNNNNNNNKDLRQQKRRTDTDNEKETDAALGKSGRGARRKVNFMDILSPDERELFVEHAKEDSDDTPSCSCAHLAKRPAAAAAATSTAKTPAVRRSGSDSEESHRAEPDGARRRRRRRRRGGQRPLPEAGKPGGCDDPKRRGMSGAIMRWYLRYLREGKTPEAAEAMARSRGKGSSAPPAKERVNTGSARAEGSGTSNRPVGATLTARRGDGRAMPSETYAQTAKRSSGQITPQEPPSSKRSRGNGNKETGSQQSEPAPHRVEEGRRRYADAVKGLRMAVLPQNYPAEALKPEELTELQNLLLDEVFRGENFAASFLGVEFKGGMLQVECKNERSANWLREFAPKLGGWKGPALCARRAEDLPVMHSMTVFLPRSDDKPYEYALGLVKNQNLGLSISSWRVASSKMEEIGGMKGWRLNLYIDDESYKYVRAEGFRLYYRFSTVIMRPHRSAATGSKGAAMPAKQEGESIEKQAASLAAPEAVPMQVDEVADQPCESGTERAVPATTTDVPVEDHCDQGAQLPSTQELLDGLGDPLDGGDTDGGEEGVPFLEPVL</sequence>
<dbReference type="Proteomes" id="UP001652620">
    <property type="component" value="Chromosome 2"/>
</dbReference>
<feature type="region of interest" description="Disordered" evidence="1">
    <location>
        <begin position="168"/>
        <end position="269"/>
    </location>
</feature>
<accession>A0ABM3J9S0</accession>
<evidence type="ECO:0000313" key="4">
    <source>
        <dbReference type="RefSeq" id="XP_049305980.1"/>
    </source>
</evidence>
<evidence type="ECO:0000313" key="3">
    <source>
        <dbReference type="Proteomes" id="UP001652620"/>
    </source>
</evidence>
<reference evidence="4" key="2">
    <citation type="submission" date="2025-08" db="UniProtKB">
        <authorList>
            <consortium name="RefSeq"/>
        </authorList>
    </citation>
    <scope>IDENTIFICATION</scope>
    <source>
        <tissue evidence="4">Adult</tissue>
    </source>
</reference>